<accession>A0A1X2EWK7</accession>
<name>A0A1X2EWK7_9MYCO</name>
<dbReference type="PANTHER" id="PTHR43782">
    <property type="entry name" value="ARGINASE"/>
    <property type="match status" value="1"/>
</dbReference>
<dbReference type="SUPFAM" id="SSF52768">
    <property type="entry name" value="Arginase/deacetylase"/>
    <property type="match status" value="1"/>
</dbReference>
<dbReference type="Gene3D" id="3.40.800.10">
    <property type="entry name" value="Ureohydrolase domain"/>
    <property type="match status" value="1"/>
</dbReference>
<evidence type="ECO:0000256" key="2">
    <source>
        <dbReference type="ARBA" id="ARBA00022801"/>
    </source>
</evidence>
<protein>
    <recommendedName>
        <fullName evidence="7">Arginase</fullName>
    </recommendedName>
</protein>
<keyword evidence="3" id="KW-0464">Manganese</keyword>
<keyword evidence="1" id="KW-0479">Metal-binding</keyword>
<evidence type="ECO:0008006" key="7">
    <source>
        <dbReference type="Google" id="ProtNLM"/>
    </source>
</evidence>
<evidence type="ECO:0000313" key="5">
    <source>
        <dbReference type="EMBL" id="ORX10547.1"/>
    </source>
</evidence>
<dbReference type="PANTHER" id="PTHR43782:SF3">
    <property type="entry name" value="ARGINASE"/>
    <property type="match status" value="1"/>
</dbReference>
<dbReference type="PROSITE" id="PS51409">
    <property type="entry name" value="ARGINASE_2"/>
    <property type="match status" value="1"/>
</dbReference>
<reference evidence="5 6" key="1">
    <citation type="submission" date="2016-01" db="EMBL/GenBank/DDBJ databases">
        <title>The new phylogeny of the genus Mycobacterium.</title>
        <authorList>
            <person name="Tarcisio F."/>
            <person name="Conor M."/>
            <person name="Antonella G."/>
            <person name="Elisabetta G."/>
            <person name="Giulia F.S."/>
            <person name="Sara T."/>
            <person name="Anna F."/>
            <person name="Clotilde B."/>
            <person name="Roberto B."/>
            <person name="Veronica D.S."/>
            <person name="Fabio R."/>
            <person name="Monica P."/>
            <person name="Olivier J."/>
            <person name="Enrico T."/>
            <person name="Nicola S."/>
        </authorList>
    </citation>
    <scope>NUCLEOTIDE SEQUENCE [LARGE SCALE GENOMIC DNA]</scope>
    <source>
        <strain evidence="5 6">ATCC 700010</strain>
    </source>
</reference>
<dbReference type="AlphaFoldDB" id="A0A1X2EWK7"/>
<sequence>MRSAGTIVAKATMPATELIYVPFNAAGVPTGVARMPQAIQAAGVEQALVPARSTWISVTEMTTARGPSGLLSEAALSRMVTDSAAALSAAWQRRAIPIVVAGDCPVLLAPSIAAAANGGEAGLVFIDGHEDAWDPHGTPTGEASDCEMGLALGLFSGPEALDAHLPCLRAEHVAMLGPRDQAELLEAGQPSLRDHVAVYVDGSDLAARTDVADIADLVARSAGSAPGGWWCHVDLDVLDTASLPAVDYPQPGGLTWAQLEHVTSACLNVPGCLGASVVIYNPDLDDGRSAGRIADFIAFVRDRLTTTRPR</sequence>
<keyword evidence="2" id="KW-0378">Hydrolase</keyword>
<proteinExistence type="inferred from homology"/>
<evidence type="ECO:0000256" key="1">
    <source>
        <dbReference type="ARBA" id="ARBA00022723"/>
    </source>
</evidence>
<dbReference type="Proteomes" id="UP000193964">
    <property type="component" value="Unassembled WGS sequence"/>
</dbReference>
<dbReference type="GO" id="GO:0030145">
    <property type="term" value="F:manganese ion binding"/>
    <property type="evidence" value="ECO:0007669"/>
    <property type="project" value="TreeGrafter"/>
</dbReference>
<comment type="similarity">
    <text evidence="4">Belongs to the arginase family.</text>
</comment>
<dbReference type="GO" id="GO:0004053">
    <property type="term" value="F:arginase activity"/>
    <property type="evidence" value="ECO:0007669"/>
    <property type="project" value="TreeGrafter"/>
</dbReference>
<evidence type="ECO:0000256" key="3">
    <source>
        <dbReference type="ARBA" id="ARBA00023211"/>
    </source>
</evidence>
<dbReference type="InterPro" id="IPR023696">
    <property type="entry name" value="Ureohydrolase_dom_sf"/>
</dbReference>
<dbReference type="Pfam" id="PF00491">
    <property type="entry name" value="Arginase"/>
    <property type="match status" value="1"/>
</dbReference>
<dbReference type="InterPro" id="IPR006035">
    <property type="entry name" value="Ureohydrolase"/>
</dbReference>
<dbReference type="GO" id="GO:0005829">
    <property type="term" value="C:cytosol"/>
    <property type="evidence" value="ECO:0007669"/>
    <property type="project" value="TreeGrafter"/>
</dbReference>
<organism evidence="5 6">
    <name type="scientific">Mycolicibacterium wolinskyi</name>
    <dbReference type="NCBI Taxonomy" id="59750"/>
    <lineage>
        <taxon>Bacteria</taxon>
        <taxon>Bacillati</taxon>
        <taxon>Actinomycetota</taxon>
        <taxon>Actinomycetes</taxon>
        <taxon>Mycobacteriales</taxon>
        <taxon>Mycobacteriaceae</taxon>
        <taxon>Mycolicibacterium</taxon>
    </lineage>
</organism>
<evidence type="ECO:0000313" key="6">
    <source>
        <dbReference type="Proteomes" id="UP000193964"/>
    </source>
</evidence>
<dbReference type="EMBL" id="LQQA01000032">
    <property type="protein sequence ID" value="ORX10547.1"/>
    <property type="molecule type" value="Genomic_DNA"/>
</dbReference>
<gene>
    <name evidence="5" type="ORF">AWC31_04435</name>
</gene>
<evidence type="ECO:0000256" key="4">
    <source>
        <dbReference type="PROSITE-ProRule" id="PRU00742"/>
    </source>
</evidence>
<comment type="caution">
    <text evidence="5">The sequence shown here is derived from an EMBL/GenBank/DDBJ whole genome shotgun (WGS) entry which is preliminary data.</text>
</comment>